<proteinExistence type="predicted"/>
<accession>A0A0B6Z530</accession>
<evidence type="ECO:0000313" key="2">
    <source>
        <dbReference type="EMBL" id="CEK63452.1"/>
    </source>
</evidence>
<evidence type="ECO:0000256" key="1">
    <source>
        <dbReference type="SAM" id="SignalP"/>
    </source>
</evidence>
<reference evidence="2" key="1">
    <citation type="submission" date="2014-12" db="EMBL/GenBank/DDBJ databases">
        <title>Insight into the proteome of Arion vulgaris.</title>
        <authorList>
            <person name="Aradska J."/>
            <person name="Bulat T."/>
            <person name="Smidak R."/>
            <person name="Sarate P."/>
            <person name="Gangsoo J."/>
            <person name="Sialana F."/>
            <person name="Bilban M."/>
            <person name="Lubec G."/>
        </authorList>
    </citation>
    <scope>NUCLEOTIDE SEQUENCE</scope>
    <source>
        <tissue evidence="2">Skin</tissue>
    </source>
</reference>
<evidence type="ECO:0008006" key="3">
    <source>
        <dbReference type="Google" id="ProtNLM"/>
    </source>
</evidence>
<name>A0A0B6Z530_9EUPU</name>
<dbReference type="AlphaFoldDB" id="A0A0B6Z530"/>
<sequence length="97" mass="10878">MKTTDLGFLLATIMVLVLILMNVQAAPANSDPDSYIDEQGNQKVVDWLLSHFADYRRDRRTQMDAGFLSRHSALKNFLNSYDAGIEAADPHGPGRRK</sequence>
<dbReference type="EMBL" id="HACG01016587">
    <property type="protein sequence ID" value="CEK63452.1"/>
    <property type="molecule type" value="Transcribed_RNA"/>
</dbReference>
<feature type="chain" id="PRO_5002112094" description="Cathepsin propeptide inhibitor domain-containing protein" evidence="1">
    <location>
        <begin position="26"/>
        <end position="97"/>
    </location>
</feature>
<feature type="signal peptide" evidence="1">
    <location>
        <begin position="1"/>
        <end position="25"/>
    </location>
</feature>
<organism evidence="2">
    <name type="scientific">Arion vulgaris</name>
    <dbReference type="NCBI Taxonomy" id="1028688"/>
    <lineage>
        <taxon>Eukaryota</taxon>
        <taxon>Metazoa</taxon>
        <taxon>Spiralia</taxon>
        <taxon>Lophotrochozoa</taxon>
        <taxon>Mollusca</taxon>
        <taxon>Gastropoda</taxon>
        <taxon>Heterobranchia</taxon>
        <taxon>Euthyneura</taxon>
        <taxon>Panpulmonata</taxon>
        <taxon>Eupulmonata</taxon>
        <taxon>Stylommatophora</taxon>
        <taxon>Helicina</taxon>
        <taxon>Arionoidea</taxon>
        <taxon>Arionidae</taxon>
        <taxon>Arion</taxon>
    </lineage>
</organism>
<protein>
    <recommendedName>
        <fullName evidence="3">Cathepsin propeptide inhibitor domain-containing protein</fullName>
    </recommendedName>
</protein>
<gene>
    <name evidence="2" type="primary">ORF48352</name>
</gene>
<keyword evidence="1" id="KW-0732">Signal</keyword>